<feature type="transmembrane region" description="Helical" evidence="1">
    <location>
        <begin position="203"/>
        <end position="225"/>
    </location>
</feature>
<protein>
    <recommendedName>
        <fullName evidence="4">DUF2157 domain-containing protein</fullName>
    </recommendedName>
</protein>
<name>A0A059FKN6_9PROT</name>
<evidence type="ECO:0000313" key="2">
    <source>
        <dbReference type="EMBL" id="KCZ91081.1"/>
    </source>
</evidence>
<sequence length="327" mass="34546">MKEAVMPTIRIDLQQLQAEGLIGDDLARLIETRAVPDSRSGLFVNLSLIMGALAVAAGTIALVPDATTGLILAILAIAAAEMTRRFAPGASLKVLSAGLALMGVLGLAGWIGWQYEDAADTTLPALLITLLLGAGAVWFRSAFLMVLSVLAFGAVFGTGTGYWHACYGLFVEQPVMTILVFGALTAGLYALRGRIGAVWQTLAGIAARTAFFLVNFAFWVGSLWGDDLGPDYRYGEGNDWDAWRAATPHVPEAAFSIGWPLLLIAVMARSRNGGFLSVTATVFLAIHAYTQYFETFGAHPWTLVIGGIGLVGLAVGAAKLMKPQTVA</sequence>
<feature type="transmembrane region" description="Helical" evidence="1">
    <location>
        <begin position="245"/>
        <end position="266"/>
    </location>
</feature>
<dbReference type="EMBL" id="ARYJ01000001">
    <property type="protein sequence ID" value="KCZ91081.1"/>
    <property type="molecule type" value="Genomic_DNA"/>
</dbReference>
<keyword evidence="1" id="KW-0812">Transmembrane</keyword>
<evidence type="ECO:0000313" key="3">
    <source>
        <dbReference type="Proteomes" id="UP000024816"/>
    </source>
</evidence>
<feature type="transmembrane region" description="Helical" evidence="1">
    <location>
        <begin position="273"/>
        <end position="292"/>
    </location>
</feature>
<comment type="caution">
    <text evidence="2">The sequence shown here is derived from an EMBL/GenBank/DDBJ whole genome shotgun (WGS) entry which is preliminary data.</text>
</comment>
<feature type="transmembrane region" description="Helical" evidence="1">
    <location>
        <begin position="94"/>
        <end position="115"/>
    </location>
</feature>
<feature type="transmembrane region" description="Helical" evidence="1">
    <location>
        <begin position="69"/>
        <end position="87"/>
    </location>
</feature>
<dbReference type="Proteomes" id="UP000024816">
    <property type="component" value="Unassembled WGS sequence"/>
</dbReference>
<proteinExistence type="predicted"/>
<keyword evidence="1" id="KW-0472">Membrane</keyword>
<reference evidence="2 3" key="1">
    <citation type="journal article" date="2014" name="Antonie Van Leeuwenhoek">
        <title>Hyphomonas beringensis sp. nov. and Hyphomonas chukchiensis sp. nov., isolated from surface seawater of the Bering Sea and Chukchi Sea.</title>
        <authorList>
            <person name="Li C."/>
            <person name="Lai Q."/>
            <person name="Li G."/>
            <person name="Dong C."/>
            <person name="Wang J."/>
            <person name="Liao Y."/>
            <person name="Shao Z."/>
        </authorList>
    </citation>
    <scope>NUCLEOTIDE SEQUENCE [LARGE SCALE GENOMIC DNA]</scope>
    <source>
        <strain evidence="2 3">VP2</strain>
    </source>
</reference>
<organism evidence="2 3">
    <name type="scientific">Hyphomonas jannaschiana VP2</name>
    <dbReference type="NCBI Taxonomy" id="1280952"/>
    <lineage>
        <taxon>Bacteria</taxon>
        <taxon>Pseudomonadati</taxon>
        <taxon>Pseudomonadota</taxon>
        <taxon>Alphaproteobacteria</taxon>
        <taxon>Hyphomonadales</taxon>
        <taxon>Hyphomonadaceae</taxon>
        <taxon>Hyphomonas</taxon>
    </lineage>
</organism>
<accession>A0A059FKN6</accession>
<dbReference type="eggNOG" id="ENOG502ZSPU">
    <property type="taxonomic scope" value="Bacteria"/>
</dbReference>
<feature type="transmembrane region" description="Helical" evidence="1">
    <location>
        <begin position="42"/>
        <end position="63"/>
    </location>
</feature>
<evidence type="ECO:0008006" key="4">
    <source>
        <dbReference type="Google" id="ProtNLM"/>
    </source>
</evidence>
<keyword evidence="3" id="KW-1185">Reference proteome</keyword>
<keyword evidence="1" id="KW-1133">Transmembrane helix</keyword>
<feature type="transmembrane region" description="Helical" evidence="1">
    <location>
        <begin position="175"/>
        <end position="191"/>
    </location>
</feature>
<dbReference type="AlphaFoldDB" id="A0A059FKN6"/>
<gene>
    <name evidence="2" type="ORF">HJA_01045</name>
</gene>
<feature type="transmembrane region" description="Helical" evidence="1">
    <location>
        <begin position="298"/>
        <end position="318"/>
    </location>
</feature>
<dbReference type="PATRIC" id="fig|1280952.3.peg.214"/>
<feature type="transmembrane region" description="Helical" evidence="1">
    <location>
        <begin position="121"/>
        <end position="139"/>
    </location>
</feature>
<evidence type="ECO:0000256" key="1">
    <source>
        <dbReference type="SAM" id="Phobius"/>
    </source>
</evidence>
<feature type="transmembrane region" description="Helical" evidence="1">
    <location>
        <begin position="144"/>
        <end position="163"/>
    </location>
</feature>